<dbReference type="OrthoDB" id="9151999at2"/>
<keyword evidence="3" id="KW-1185">Reference proteome</keyword>
<evidence type="ECO:0000259" key="1">
    <source>
        <dbReference type="Pfam" id="PF13521"/>
    </source>
</evidence>
<organism evidence="2 3">
    <name type="scientific">Roseateles toxinivorans</name>
    <dbReference type="NCBI Taxonomy" id="270368"/>
    <lineage>
        <taxon>Bacteria</taxon>
        <taxon>Pseudomonadati</taxon>
        <taxon>Pseudomonadota</taxon>
        <taxon>Betaproteobacteria</taxon>
        <taxon>Burkholderiales</taxon>
        <taxon>Sphaerotilaceae</taxon>
        <taxon>Roseateles</taxon>
    </lineage>
</organism>
<evidence type="ECO:0000313" key="3">
    <source>
        <dbReference type="Proteomes" id="UP000295361"/>
    </source>
</evidence>
<dbReference type="PANTHER" id="PTHR37512:SF1">
    <property type="entry name" value="NADR_TTD14 AAA DOMAIN-CONTAINING PROTEIN"/>
    <property type="match status" value="1"/>
</dbReference>
<dbReference type="Proteomes" id="UP000295361">
    <property type="component" value="Unassembled WGS sequence"/>
</dbReference>
<keyword evidence="2" id="KW-0418">Kinase</keyword>
<dbReference type="RefSeq" id="WP_133699485.1">
    <property type="nucleotide sequence ID" value="NZ_SNXS01000001.1"/>
</dbReference>
<proteinExistence type="predicted"/>
<keyword evidence="2" id="KW-0808">Transferase</keyword>
<feature type="domain" description="NadR/Ttd14 AAA" evidence="1">
    <location>
        <begin position="8"/>
        <end position="163"/>
    </location>
</feature>
<gene>
    <name evidence="2" type="ORF">DES47_101959</name>
</gene>
<accession>A0A4R6QUR1</accession>
<dbReference type="Gene3D" id="3.40.50.300">
    <property type="entry name" value="P-loop containing nucleotide triphosphate hydrolases"/>
    <property type="match status" value="1"/>
</dbReference>
<dbReference type="PANTHER" id="PTHR37512">
    <property type="entry name" value="TRIFUNCTIONAL NAD BIOSYNTHESIS/REGULATOR PROTEIN NADR"/>
    <property type="match status" value="1"/>
</dbReference>
<dbReference type="InterPro" id="IPR038727">
    <property type="entry name" value="NadR/Ttd14_AAA_dom"/>
</dbReference>
<reference evidence="2 3" key="1">
    <citation type="submission" date="2019-03" db="EMBL/GenBank/DDBJ databases">
        <title>Genomic Encyclopedia of Type Strains, Phase IV (KMG-IV): sequencing the most valuable type-strain genomes for metagenomic binning, comparative biology and taxonomic classification.</title>
        <authorList>
            <person name="Goeker M."/>
        </authorList>
    </citation>
    <scope>NUCLEOTIDE SEQUENCE [LARGE SCALE GENOMIC DNA]</scope>
    <source>
        <strain evidence="2 3">DSM 16998</strain>
    </source>
</reference>
<name>A0A4R6QUR1_9BURK</name>
<protein>
    <submittedName>
        <fullName evidence="2">Nicotinamide riboside kinase</fullName>
    </submittedName>
</protein>
<dbReference type="AlphaFoldDB" id="A0A4R6QUR1"/>
<dbReference type="InterPro" id="IPR027417">
    <property type="entry name" value="P-loop_NTPase"/>
</dbReference>
<dbReference type="Pfam" id="PF13521">
    <property type="entry name" value="AAA_28"/>
    <property type="match status" value="1"/>
</dbReference>
<sequence length="225" mass="24469">MATKPLLIAIVGAESTGKTQLSLALQQALIESTGLRCAVVPEYLRTWCETEQRTPEHHEQATIAEHQITLIDGAAATHDVVLCDTTPLMTAVYSELLFHDRSLHALAQAFHLRCDLTLLTALDIPWVADGLQRDGPHVRGPVDAAVRKALLDAALGWSVVAGTGPARVEAALNAITPLLLKRQAPRAGLLTRLNERQASFPEQRWLCDCDVPECEHASLMPTPAR</sequence>
<dbReference type="GO" id="GO:0016301">
    <property type="term" value="F:kinase activity"/>
    <property type="evidence" value="ECO:0007669"/>
    <property type="project" value="UniProtKB-KW"/>
</dbReference>
<evidence type="ECO:0000313" key="2">
    <source>
        <dbReference type="EMBL" id="TDP74889.1"/>
    </source>
</evidence>
<dbReference type="InParanoid" id="A0A4R6QUR1"/>
<dbReference type="EMBL" id="SNXS01000001">
    <property type="protein sequence ID" value="TDP74889.1"/>
    <property type="molecule type" value="Genomic_DNA"/>
</dbReference>
<dbReference type="SUPFAM" id="SSF52540">
    <property type="entry name" value="P-loop containing nucleoside triphosphate hydrolases"/>
    <property type="match status" value="1"/>
</dbReference>
<comment type="caution">
    <text evidence="2">The sequence shown here is derived from an EMBL/GenBank/DDBJ whole genome shotgun (WGS) entry which is preliminary data.</text>
</comment>
<dbReference type="InterPro" id="IPR052735">
    <property type="entry name" value="NAD_biosynth-regulator"/>
</dbReference>